<evidence type="ECO:0000313" key="3">
    <source>
        <dbReference type="EMBL" id="KAA5539370.1"/>
    </source>
</evidence>
<comment type="caution">
    <text evidence="3">The sequence shown here is derived from an EMBL/GenBank/DDBJ whole genome shotgun (WGS) entry which is preliminary data.</text>
</comment>
<keyword evidence="4" id="KW-1185">Reference proteome</keyword>
<dbReference type="RefSeq" id="WP_150093041.1">
    <property type="nucleotide sequence ID" value="NZ_VWSF01000033.1"/>
</dbReference>
<keyword evidence="1" id="KW-1133">Transmembrane helix</keyword>
<keyword evidence="1" id="KW-0472">Membrane</keyword>
<accession>A0A5M6CY73</accession>
<evidence type="ECO:0000313" key="4">
    <source>
        <dbReference type="Proteomes" id="UP000323426"/>
    </source>
</evidence>
<dbReference type="EMBL" id="VWSF01000033">
    <property type="protein sequence ID" value="KAA5539370.1"/>
    <property type="molecule type" value="Genomic_DNA"/>
</dbReference>
<dbReference type="AlphaFoldDB" id="A0A5M6CY73"/>
<protein>
    <recommendedName>
        <fullName evidence="5">Protein BatD</fullName>
    </recommendedName>
</protein>
<feature type="signal peptide" evidence="2">
    <location>
        <begin position="1"/>
        <end position="18"/>
    </location>
</feature>
<keyword evidence="1" id="KW-0812">Transmembrane</keyword>
<evidence type="ECO:0000256" key="2">
    <source>
        <dbReference type="SAM" id="SignalP"/>
    </source>
</evidence>
<feature type="chain" id="PRO_5024350738" description="Protein BatD" evidence="2">
    <location>
        <begin position="19"/>
        <end position="311"/>
    </location>
</feature>
<feature type="transmembrane region" description="Helical" evidence="1">
    <location>
        <begin position="155"/>
        <end position="176"/>
    </location>
</feature>
<evidence type="ECO:0000256" key="1">
    <source>
        <dbReference type="SAM" id="Phobius"/>
    </source>
</evidence>
<gene>
    <name evidence="3" type="ORF">F0145_24515</name>
</gene>
<sequence length="311" mass="36011">MLKKIFFFITLLPLFGLAQTPESNLPQGLFQDDSVKIGQEINFLFYYRHPATEEIIFPDSTYNFAPFEFVSRQYFPTRTRNNLSRDSVVYTLRTFSIAPVQTLALPIFKLQNQDTLQIKAQPAEIYLKQLVKGPANLAQLKAQTQLAPIPERVNFAYWLIASGILVLVAVLVWILFGRKIIIQYRLYILKKDHNSFINKFNAYIEKFNKSESLQIVEQAITLWKNYLTNLEGNAINSFTTREIAAYYNDDEDVTTALRLFDKAIYGNIVSDKSSETIIAFFLLHHFADRRYEFVKDLTKYAATPENPVQLD</sequence>
<reference evidence="3 4" key="1">
    <citation type="submission" date="2019-09" db="EMBL/GenBank/DDBJ databases">
        <title>Genome sequence and assembly of Adhaeribacter sp.</title>
        <authorList>
            <person name="Chhetri G."/>
        </authorList>
    </citation>
    <scope>NUCLEOTIDE SEQUENCE [LARGE SCALE GENOMIC DNA]</scope>
    <source>
        <strain evidence="3 4">DK36</strain>
    </source>
</reference>
<name>A0A5M6CY73_9BACT</name>
<organism evidence="3 4">
    <name type="scientific">Adhaeribacter rhizoryzae</name>
    <dbReference type="NCBI Taxonomy" id="2607907"/>
    <lineage>
        <taxon>Bacteria</taxon>
        <taxon>Pseudomonadati</taxon>
        <taxon>Bacteroidota</taxon>
        <taxon>Cytophagia</taxon>
        <taxon>Cytophagales</taxon>
        <taxon>Hymenobacteraceae</taxon>
        <taxon>Adhaeribacter</taxon>
    </lineage>
</organism>
<dbReference type="Proteomes" id="UP000323426">
    <property type="component" value="Unassembled WGS sequence"/>
</dbReference>
<evidence type="ECO:0008006" key="5">
    <source>
        <dbReference type="Google" id="ProtNLM"/>
    </source>
</evidence>
<proteinExistence type="predicted"/>
<keyword evidence="2" id="KW-0732">Signal</keyword>